<dbReference type="PANTHER" id="PTHR44943">
    <property type="entry name" value="CELLULOSE SYNTHASE OPERON PROTEIN C"/>
    <property type="match status" value="1"/>
</dbReference>
<dbReference type="AlphaFoldDB" id="A0A8K2A8V9"/>
<keyword evidence="5" id="KW-1185">Reference proteome</keyword>
<dbReference type="Proteomes" id="UP000607397">
    <property type="component" value="Unassembled WGS sequence"/>
</dbReference>
<keyword evidence="1" id="KW-0677">Repeat</keyword>
<dbReference type="SUPFAM" id="SSF48452">
    <property type="entry name" value="TPR-like"/>
    <property type="match status" value="2"/>
</dbReference>
<protein>
    <submittedName>
        <fullName evidence="4">Tetratricopeptide repeat protein</fullName>
    </submittedName>
</protein>
<feature type="region of interest" description="Disordered" evidence="3">
    <location>
        <begin position="772"/>
        <end position="798"/>
    </location>
</feature>
<dbReference type="InterPro" id="IPR019734">
    <property type="entry name" value="TPR_rpt"/>
</dbReference>
<evidence type="ECO:0000256" key="1">
    <source>
        <dbReference type="ARBA" id="ARBA00022737"/>
    </source>
</evidence>
<gene>
    <name evidence="4" type="ORF">GS597_18520</name>
</gene>
<evidence type="ECO:0000313" key="5">
    <source>
        <dbReference type="Proteomes" id="UP000607397"/>
    </source>
</evidence>
<dbReference type="Gene3D" id="1.25.40.10">
    <property type="entry name" value="Tetratricopeptide repeat domain"/>
    <property type="match status" value="2"/>
</dbReference>
<accession>A0A8K2A8V9</accession>
<dbReference type="Pfam" id="PF13432">
    <property type="entry name" value="TPR_16"/>
    <property type="match status" value="2"/>
</dbReference>
<evidence type="ECO:0000256" key="2">
    <source>
        <dbReference type="ARBA" id="ARBA00022803"/>
    </source>
</evidence>
<feature type="compositionally biased region" description="Basic residues" evidence="3">
    <location>
        <begin position="783"/>
        <end position="798"/>
    </location>
</feature>
<organism evidence="4 5">
    <name type="scientific">Petrachloros mirabilis ULC683</name>
    <dbReference type="NCBI Taxonomy" id="2781853"/>
    <lineage>
        <taxon>Bacteria</taxon>
        <taxon>Bacillati</taxon>
        <taxon>Cyanobacteriota</taxon>
        <taxon>Cyanophyceae</taxon>
        <taxon>Synechococcales</taxon>
        <taxon>Petrachlorosaceae</taxon>
        <taxon>Petrachloros</taxon>
        <taxon>Petrachloros mirabilis</taxon>
    </lineage>
</organism>
<dbReference type="EMBL" id="WVIC01000053">
    <property type="protein sequence ID" value="NCJ08464.1"/>
    <property type="molecule type" value="Genomic_DNA"/>
</dbReference>
<keyword evidence="2" id="KW-0802">TPR repeat</keyword>
<dbReference type="PANTHER" id="PTHR44943:SF8">
    <property type="entry name" value="TPR REPEAT-CONTAINING PROTEIN MJ0263"/>
    <property type="match status" value="1"/>
</dbReference>
<dbReference type="InterPro" id="IPR011990">
    <property type="entry name" value="TPR-like_helical_dom_sf"/>
</dbReference>
<name>A0A8K2A8V9_9CYAN</name>
<dbReference type="SMART" id="SM00028">
    <property type="entry name" value="TPR"/>
    <property type="match status" value="3"/>
</dbReference>
<evidence type="ECO:0000256" key="3">
    <source>
        <dbReference type="SAM" id="MobiDB-lite"/>
    </source>
</evidence>
<reference evidence="4" key="1">
    <citation type="submission" date="2019-12" db="EMBL/GenBank/DDBJ databases">
        <title>High-Quality draft genome sequences of three cyanobacteria isolated from the limestone walls of the Old Cathedral of Coimbra.</title>
        <authorList>
            <person name="Tiago I."/>
            <person name="Soares F."/>
            <person name="Portugal A."/>
        </authorList>
    </citation>
    <scope>NUCLEOTIDE SEQUENCE [LARGE SCALE GENOMIC DNA]</scope>
    <source>
        <strain evidence="4">C</strain>
    </source>
</reference>
<dbReference type="InterPro" id="IPR051685">
    <property type="entry name" value="Ycf3/AcsC/BcsC/TPR_MFPF"/>
</dbReference>
<comment type="caution">
    <text evidence="4">The sequence shown here is derived from an EMBL/GenBank/DDBJ whole genome shotgun (WGS) entry which is preliminary data.</text>
</comment>
<sequence>MRQGKYSLAMRKLQQALKRDPNQKLHITEADIWLQQGKSEFNKGQYGAAETSLNQALTLGRYDDTYYWLAKCLLAQDRSAEALDQLQTAFENQTLPKDLGGCLLKLLVLNDQVDTVEKLLKNQSKWFSASHLYWARGALAIQADNPKAALTHFQKVKQSTSPGDSPATWQVYAHQCAGDWAQAEKLLGSYAQSFGSRFFRLGNADHPASQRLAIHQAAQSSLSLSRVLNNLDASLPQAEAAWVLEVVRLAREENWVVAGHVILDVPEEAMAIYPELQRLRRPLLLLAGKQAHQEQDLEETVEFWSEVVDQPEFDPHLAIQLQRLASLVGDFRQSYQLLKRLLAWVQAEAKRDPPSWPQSRLDPVQARLHCWLADKQMALGHFADAQQNVRQAEQLAPDHPDVLGRRGLSALVQGKKKVAISLLTQALEAGCEFSEVYSHLVKALKDDPDALKTVRRKFGQRFGDVGAEAEANIPAWVEALTFQNYWMMEDFVLGKSTKDPPLTALKIFLDSAEDEPSSGQKITLDQEKAVKRWDALLKESSSADQVEVLKAIYLVVQQHARRNQKGISALQGRYAQQLSHLTAEVPAANIAHLMLLALKNSAPDQLEAALTMALRRSTQPGHLLAQAQLQLHYFDHTQALAPFIDFQLQQEPQNPLLLLAKATLYPPNSSEYKSYHDQGFAIARRLQDAEALQAFREADWMMSQELTRRVVGNQINRMGSLDEIDMIKILKRVAKEAVGHDVPPEIINQMLPDLIDQMMGGGFEDADDFEDDFDPFFLPPPNARKRSTKKKKKPWFKL</sequence>
<evidence type="ECO:0000313" key="4">
    <source>
        <dbReference type="EMBL" id="NCJ08464.1"/>
    </source>
</evidence>
<proteinExistence type="predicted"/>